<comment type="caution">
    <text evidence="2">The sequence shown here is derived from an EMBL/GenBank/DDBJ whole genome shotgun (WGS) entry which is preliminary data.</text>
</comment>
<keyword evidence="1" id="KW-0732">Signal</keyword>
<name>A0A7Z8YPP3_9FLAO</name>
<sequence length="323" mass="36048">MSKLLYIASLGGLLWSSQSKAQVVLEALEAPNGKCLERVYDKHYGDGDHNFIYCAVMGPNGKKWLNLNLGAEYAKESSPHFNPEAVPTDYNDWKASGSLFQYGRKADGHELVTYQKGSEYWHVSRVYPIIYTTVNSINSPKNFVDTYDAYWANDITELGAPLSALWQGVNNPCPNGYRVMNINDVMAFVQQNKLVLEPNSHINYQSMAILKNYDYPNLNLFTGVTGSNIDRDSPDDTVTITSSSVSEGTSGIWILYSRNAPSAFKNQNGWTGSNEEASYLDFGKFESGGTTYELSFGNIFFSFTESFSEVVSIPYNAVRCVEK</sequence>
<evidence type="ECO:0000256" key="1">
    <source>
        <dbReference type="SAM" id="SignalP"/>
    </source>
</evidence>
<evidence type="ECO:0000313" key="2">
    <source>
        <dbReference type="EMBL" id="VDH04212.1"/>
    </source>
</evidence>
<organism evidence="2 3">
    <name type="scientific">Bergeyella zoohelcum</name>
    <dbReference type="NCBI Taxonomy" id="1015"/>
    <lineage>
        <taxon>Bacteria</taxon>
        <taxon>Pseudomonadati</taxon>
        <taxon>Bacteroidota</taxon>
        <taxon>Flavobacteriia</taxon>
        <taxon>Flavobacteriales</taxon>
        <taxon>Weeksellaceae</taxon>
        <taxon>Bergeyella</taxon>
    </lineage>
</organism>
<dbReference type="RefSeq" id="WP_002661381.1">
    <property type="nucleotide sequence ID" value="NZ_UFTL01000001.1"/>
</dbReference>
<proteinExistence type="predicted"/>
<dbReference type="EMBL" id="UYIV01000001">
    <property type="protein sequence ID" value="VDH04212.1"/>
    <property type="molecule type" value="Genomic_DNA"/>
</dbReference>
<protein>
    <recommendedName>
        <fullName evidence="4">Fibrobacter succinogenes major paralogous domain-containing protein</fullName>
    </recommendedName>
</protein>
<evidence type="ECO:0008006" key="4">
    <source>
        <dbReference type="Google" id="ProtNLM"/>
    </source>
</evidence>
<gene>
    <name evidence="2" type="ORF">NCTC12929_01328</name>
</gene>
<reference evidence="2 3" key="1">
    <citation type="submission" date="2018-11" db="EMBL/GenBank/DDBJ databases">
        <authorList>
            <consortium name="Pathogen Informatics"/>
        </authorList>
    </citation>
    <scope>NUCLEOTIDE SEQUENCE [LARGE SCALE GENOMIC DNA]</scope>
    <source>
        <strain evidence="2 3">NCTC12929</strain>
    </source>
</reference>
<evidence type="ECO:0000313" key="3">
    <source>
        <dbReference type="Proteomes" id="UP000270205"/>
    </source>
</evidence>
<feature type="signal peptide" evidence="1">
    <location>
        <begin position="1"/>
        <end position="21"/>
    </location>
</feature>
<dbReference type="Proteomes" id="UP000270205">
    <property type="component" value="Unassembled WGS sequence"/>
</dbReference>
<dbReference type="AlphaFoldDB" id="A0A7Z8YPP3"/>
<feature type="chain" id="PRO_5031084168" description="Fibrobacter succinogenes major paralogous domain-containing protein" evidence="1">
    <location>
        <begin position="22"/>
        <end position="323"/>
    </location>
</feature>
<accession>A0A7Z8YPP3</accession>